<gene>
    <name evidence="3" type="ORF">CCAP1982_LOCUS969</name>
</gene>
<feature type="non-terminal residue" evidence="3">
    <location>
        <position position="1"/>
    </location>
</feature>
<dbReference type="EMBL" id="CAJHJT010000001">
    <property type="protein sequence ID" value="CAD6992089.1"/>
    <property type="molecule type" value="Genomic_DNA"/>
</dbReference>
<organism evidence="3 4">
    <name type="scientific">Ceratitis capitata</name>
    <name type="common">Mediterranean fruit fly</name>
    <name type="synonym">Tephritis capitata</name>
    <dbReference type="NCBI Taxonomy" id="7213"/>
    <lineage>
        <taxon>Eukaryota</taxon>
        <taxon>Metazoa</taxon>
        <taxon>Ecdysozoa</taxon>
        <taxon>Arthropoda</taxon>
        <taxon>Hexapoda</taxon>
        <taxon>Insecta</taxon>
        <taxon>Pterygota</taxon>
        <taxon>Neoptera</taxon>
        <taxon>Endopterygota</taxon>
        <taxon>Diptera</taxon>
        <taxon>Brachycera</taxon>
        <taxon>Muscomorpha</taxon>
        <taxon>Tephritoidea</taxon>
        <taxon>Tephritidae</taxon>
        <taxon>Ceratitis</taxon>
        <taxon>Ceratitis</taxon>
    </lineage>
</organism>
<keyword evidence="2" id="KW-0732">Signal</keyword>
<evidence type="ECO:0000256" key="2">
    <source>
        <dbReference type="SAM" id="SignalP"/>
    </source>
</evidence>
<comment type="caution">
    <text evidence="3">The sequence shown here is derived from an EMBL/GenBank/DDBJ whole genome shotgun (WGS) entry which is preliminary data.</text>
</comment>
<dbReference type="AlphaFoldDB" id="A0A811TZC8"/>
<protein>
    <submittedName>
        <fullName evidence="3">(Mediterranean fruit fly) hypothetical protein</fullName>
    </submittedName>
</protein>
<dbReference type="Proteomes" id="UP000606786">
    <property type="component" value="Unassembled WGS sequence"/>
</dbReference>
<name>A0A811TZC8_CERCA</name>
<reference evidence="3" key="1">
    <citation type="submission" date="2020-11" db="EMBL/GenBank/DDBJ databases">
        <authorList>
            <person name="Whitehead M."/>
        </authorList>
    </citation>
    <scope>NUCLEOTIDE SEQUENCE</scope>
    <source>
        <strain evidence="3">EGII</strain>
    </source>
</reference>
<accession>A0A811TZC8</accession>
<keyword evidence="4" id="KW-1185">Reference proteome</keyword>
<feature type="region of interest" description="Disordered" evidence="1">
    <location>
        <begin position="91"/>
        <end position="114"/>
    </location>
</feature>
<evidence type="ECO:0000313" key="4">
    <source>
        <dbReference type="Proteomes" id="UP000606786"/>
    </source>
</evidence>
<evidence type="ECO:0000256" key="1">
    <source>
        <dbReference type="SAM" id="MobiDB-lite"/>
    </source>
</evidence>
<feature type="chain" id="PRO_5032944052" evidence="2">
    <location>
        <begin position="21"/>
        <end position="114"/>
    </location>
</feature>
<feature type="signal peptide" evidence="2">
    <location>
        <begin position="1"/>
        <end position="20"/>
    </location>
</feature>
<sequence length="114" mass="13020">MWLIFSSLFVLAANNIRVCSLDQLESENDLAEVATGCPDFREAAYYSPHLESSLRHIDLHALLSENNDLQSSKYSYYGKKSRFRRILMRPRSTQTKHSVEKSLTSTTTNDSAPF</sequence>
<evidence type="ECO:0000313" key="3">
    <source>
        <dbReference type="EMBL" id="CAD6992089.1"/>
    </source>
</evidence>
<proteinExistence type="predicted"/>